<dbReference type="AlphaFoldDB" id="A0A7S2CCG3"/>
<gene>
    <name evidence="1" type="ORF">CBRE1094_LOCUS7853</name>
</gene>
<protein>
    <submittedName>
        <fullName evidence="1">Uncharacterized protein</fullName>
    </submittedName>
</protein>
<evidence type="ECO:0000313" key="1">
    <source>
        <dbReference type="EMBL" id="CAD9421820.1"/>
    </source>
</evidence>
<proteinExistence type="predicted"/>
<accession>A0A7S2CCG3</accession>
<sequence length="165" mass="18608">MADFICVGLLVTFWLSVQFYFGHLTFKAIKIKENIIASVEQDSEVANVQRVVRSNSFLTHHHEHHEHDSTPTRARIPHLHGTHRDLFAGIMHKDPLADQVSRLQVYGEKQDGTLPVRRRGAHVGDATMSRLRSTRIGIASGSQARHKLRRMPKGAGVVVPKQVRV</sequence>
<organism evidence="1">
    <name type="scientific">Haptolina brevifila</name>
    <dbReference type="NCBI Taxonomy" id="156173"/>
    <lineage>
        <taxon>Eukaryota</taxon>
        <taxon>Haptista</taxon>
        <taxon>Haptophyta</taxon>
        <taxon>Prymnesiophyceae</taxon>
        <taxon>Prymnesiales</taxon>
        <taxon>Prymnesiaceae</taxon>
        <taxon>Haptolina</taxon>
    </lineage>
</organism>
<reference evidence="1" key="1">
    <citation type="submission" date="2021-01" db="EMBL/GenBank/DDBJ databases">
        <authorList>
            <person name="Corre E."/>
            <person name="Pelletier E."/>
            <person name="Niang G."/>
            <person name="Scheremetjew M."/>
            <person name="Finn R."/>
            <person name="Kale V."/>
            <person name="Holt S."/>
            <person name="Cochrane G."/>
            <person name="Meng A."/>
            <person name="Brown T."/>
            <person name="Cohen L."/>
        </authorList>
    </citation>
    <scope>NUCLEOTIDE SEQUENCE</scope>
    <source>
        <strain evidence="1">UTEX LB 985</strain>
    </source>
</reference>
<dbReference type="EMBL" id="HBGU01014589">
    <property type="protein sequence ID" value="CAD9421820.1"/>
    <property type="molecule type" value="Transcribed_RNA"/>
</dbReference>
<name>A0A7S2CCG3_9EUKA</name>